<comment type="caution">
    <text evidence="2">The sequence shown here is derived from an EMBL/GenBank/DDBJ whole genome shotgun (WGS) entry which is preliminary data.</text>
</comment>
<keyword evidence="1" id="KW-0812">Transmembrane</keyword>
<accession>A0A4S5E9W2</accession>
<keyword evidence="1" id="KW-0472">Membrane</keyword>
<evidence type="ECO:0000313" key="2">
    <source>
        <dbReference type="EMBL" id="THJ68491.1"/>
    </source>
</evidence>
<evidence type="ECO:0000313" key="3">
    <source>
        <dbReference type="Proteomes" id="UP000305233"/>
    </source>
</evidence>
<dbReference type="Proteomes" id="UP000305233">
    <property type="component" value="Unassembled WGS sequence"/>
</dbReference>
<gene>
    <name evidence="2" type="ORF">E8P82_00820</name>
</gene>
<proteinExistence type="predicted"/>
<organism evidence="2 3">
    <name type="scientific">Arthrobacter echini</name>
    <dbReference type="NCBI Taxonomy" id="1529066"/>
    <lineage>
        <taxon>Bacteria</taxon>
        <taxon>Bacillati</taxon>
        <taxon>Actinomycetota</taxon>
        <taxon>Actinomycetes</taxon>
        <taxon>Micrococcales</taxon>
        <taxon>Micrococcaceae</taxon>
        <taxon>Arthrobacter</taxon>
    </lineage>
</organism>
<feature type="transmembrane region" description="Helical" evidence="1">
    <location>
        <begin position="7"/>
        <end position="25"/>
    </location>
</feature>
<dbReference type="OrthoDB" id="4938766at2"/>
<feature type="transmembrane region" description="Helical" evidence="1">
    <location>
        <begin position="68"/>
        <end position="85"/>
    </location>
</feature>
<dbReference type="AlphaFoldDB" id="A0A4S5E9W2"/>
<evidence type="ECO:0000256" key="1">
    <source>
        <dbReference type="SAM" id="Phobius"/>
    </source>
</evidence>
<sequence length="124" mass="13591">MPSSREAPRGFMLVLLVLLTTIIALLNFVSWSVILGLSALLVPLGLWYYLASRGKPAPRPAPSHSGPYMAYVILLLLAMQSSRFWEVASWGEAGVKWLVLFVVLGICMNGMASATRKNRAQQSV</sequence>
<protein>
    <submittedName>
        <fullName evidence="2">Uncharacterized protein</fullName>
    </submittedName>
</protein>
<feature type="transmembrane region" description="Helical" evidence="1">
    <location>
        <begin position="97"/>
        <end position="115"/>
    </location>
</feature>
<name>A0A4S5E9W2_9MICC</name>
<dbReference type="RefSeq" id="WP_136452593.1">
    <property type="nucleotide sequence ID" value="NZ_SSWH01000001.1"/>
</dbReference>
<feature type="transmembrane region" description="Helical" evidence="1">
    <location>
        <begin position="31"/>
        <end position="48"/>
    </location>
</feature>
<keyword evidence="3" id="KW-1185">Reference proteome</keyword>
<reference evidence="2 3" key="1">
    <citation type="submission" date="2019-04" db="EMBL/GenBank/DDBJ databases">
        <authorList>
            <person name="Liu Q."/>
            <person name="Xin Y.-H."/>
        </authorList>
    </citation>
    <scope>NUCLEOTIDE SEQUENCE [LARGE SCALE GENOMIC DNA]</scope>
    <source>
        <strain evidence="2 3">AM23</strain>
    </source>
</reference>
<dbReference type="EMBL" id="SSWH01000001">
    <property type="protein sequence ID" value="THJ68491.1"/>
    <property type="molecule type" value="Genomic_DNA"/>
</dbReference>
<keyword evidence="1" id="KW-1133">Transmembrane helix</keyword>